<keyword evidence="3" id="KW-1185">Reference proteome</keyword>
<evidence type="ECO:0000313" key="2">
    <source>
        <dbReference type="EMBL" id="WND04064.1"/>
    </source>
</evidence>
<feature type="transmembrane region" description="Helical" evidence="1">
    <location>
        <begin position="114"/>
        <end position="132"/>
    </location>
</feature>
<dbReference type="Proteomes" id="UP001268683">
    <property type="component" value="Chromosome"/>
</dbReference>
<dbReference type="AlphaFoldDB" id="A0AA52EKS7"/>
<gene>
    <name evidence="2" type="ORF">QGN29_06710</name>
</gene>
<evidence type="ECO:0000313" key="3">
    <source>
        <dbReference type="Proteomes" id="UP001268683"/>
    </source>
</evidence>
<feature type="transmembrane region" description="Helical" evidence="1">
    <location>
        <begin position="6"/>
        <end position="26"/>
    </location>
</feature>
<feature type="transmembrane region" description="Helical" evidence="1">
    <location>
        <begin position="38"/>
        <end position="60"/>
    </location>
</feature>
<keyword evidence="1" id="KW-1133">Transmembrane helix</keyword>
<dbReference type="EMBL" id="CP123872">
    <property type="protein sequence ID" value="WND04064.1"/>
    <property type="molecule type" value="Genomic_DNA"/>
</dbReference>
<name>A0AA52EKS7_9PROT</name>
<dbReference type="KEGG" id="tmk:QGN29_06710"/>
<proteinExistence type="predicted"/>
<feature type="transmembrane region" description="Helical" evidence="1">
    <location>
        <begin position="72"/>
        <end position="93"/>
    </location>
</feature>
<feature type="transmembrane region" description="Helical" evidence="1">
    <location>
        <begin position="164"/>
        <end position="183"/>
    </location>
</feature>
<feature type="transmembrane region" description="Helical" evidence="1">
    <location>
        <begin position="138"/>
        <end position="157"/>
    </location>
</feature>
<dbReference type="RefSeq" id="WP_310799928.1">
    <property type="nucleotide sequence ID" value="NZ_CP123872.1"/>
</dbReference>
<keyword evidence="1" id="KW-0472">Membrane</keyword>
<organism evidence="2 3">
    <name type="scientific">Temperatibacter marinus</name>
    <dbReference type="NCBI Taxonomy" id="1456591"/>
    <lineage>
        <taxon>Bacteria</taxon>
        <taxon>Pseudomonadati</taxon>
        <taxon>Pseudomonadota</taxon>
        <taxon>Alphaproteobacteria</taxon>
        <taxon>Kordiimonadales</taxon>
        <taxon>Temperatibacteraceae</taxon>
        <taxon>Temperatibacter</taxon>
    </lineage>
</organism>
<reference evidence="2" key="1">
    <citation type="submission" date="2023-04" db="EMBL/GenBank/DDBJ databases">
        <title>Complete genome sequence of Temperatibacter marinus.</title>
        <authorList>
            <person name="Rong J.-C."/>
            <person name="Yi M.-L."/>
            <person name="Zhao Q."/>
        </authorList>
    </citation>
    <scope>NUCLEOTIDE SEQUENCE</scope>
    <source>
        <strain evidence="2">NBRC 110045</strain>
    </source>
</reference>
<protein>
    <submittedName>
        <fullName evidence="2">Uncharacterized protein</fullName>
    </submittedName>
</protein>
<evidence type="ECO:0000256" key="1">
    <source>
        <dbReference type="SAM" id="Phobius"/>
    </source>
</evidence>
<accession>A0AA52EKS7</accession>
<keyword evidence="1" id="KW-0812">Transmembrane</keyword>
<sequence>MEQFELLIPFVGIIYALSATDLLVSAHRIIIERKHVKVDIVPILWAVIAFLFMINAWWQFFEVNANIELKNAGQLFILSLLPMTVFMISAFSLPHTIKSNLSMWDYYDCNKYPLFLSHIAYLVVIPLIMWTFTDMINLEVIIRNLAFIAVFVSLMLIKNWAWHFVIALVFMVIILYSTFQQTLG</sequence>